<comment type="caution">
    <text evidence="1">The sequence shown here is derived from an EMBL/GenBank/DDBJ whole genome shotgun (WGS) entry which is preliminary data.</text>
</comment>
<proteinExistence type="predicted"/>
<evidence type="ECO:0000313" key="1">
    <source>
        <dbReference type="EMBL" id="KAF0562494.1"/>
    </source>
</evidence>
<sequence length="121" mass="13370">MLSVAINVSIAMSELSTSVTLIVTMFNDSRNTLDSSTSVPSITTLIKTPKAHIFPLNLPVLNCYTLGEMVHKCSFCEVRIWLNEKTSNSSVNLPVFTTRCTNEKLETIKSQFIIGLKDGNN</sequence>
<organism evidence="1 2">
    <name type="scientific">Gigaspora margarita</name>
    <dbReference type="NCBI Taxonomy" id="4874"/>
    <lineage>
        <taxon>Eukaryota</taxon>
        <taxon>Fungi</taxon>
        <taxon>Fungi incertae sedis</taxon>
        <taxon>Mucoromycota</taxon>
        <taxon>Glomeromycotina</taxon>
        <taxon>Glomeromycetes</taxon>
        <taxon>Diversisporales</taxon>
        <taxon>Gigasporaceae</taxon>
        <taxon>Gigaspora</taxon>
    </lineage>
</organism>
<gene>
    <name evidence="1" type="ORF">F8M41_000002</name>
</gene>
<evidence type="ECO:0000313" key="2">
    <source>
        <dbReference type="Proteomes" id="UP000439903"/>
    </source>
</evidence>
<name>A0A8H4B6B4_GIGMA</name>
<dbReference type="AlphaFoldDB" id="A0A8H4B6B4"/>
<protein>
    <submittedName>
        <fullName evidence="1">Transcriptional factor b3</fullName>
    </submittedName>
</protein>
<accession>A0A8H4B6B4</accession>
<dbReference type="Proteomes" id="UP000439903">
    <property type="component" value="Unassembled WGS sequence"/>
</dbReference>
<dbReference type="EMBL" id="WTPW01000001">
    <property type="protein sequence ID" value="KAF0562494.1"/>
    <property type="molecule type" value="Genomic_DNA"/>
</dbReference>
<keyword evidence="2" id="KW-1185">Reference proteome</keyword>
<reference evidence="1 2" key="1">
    <citation type="journal article" date="2019" name="Environ. Microbiol.">
        <title>At the nexus of three kingdoms: the genome of the mycorrhizal fungus Gigaspora margarita provides insights into plant, endobacterial and fungal interactions.</title>
        <authorList>
            <person name="Venice F."/>
            <person name="Ghignone S."/>
            <person name="Salvioli di Fossalunga A."/>
            <person name="Amselem J."/>
            <person name="Novero M."/>
            <person name="Xianan X."/>
            <person name="Sedzielewska Toro K."/>
            <person name="Morin E."/>
            <person name="Lipzen A."/>
            <person name="Grigoriev I.V."/>
            <person name="Henrissat B."/>
            <person name="Martin F.M."/>
            <person name="Bonfante P."/>
        </authorList>
    </citation>
    <scope>NUCLEOTIDE SEQUENCE [LARGE SCALE GENOMIC DNA]</scope>
    <source>
        <strain evidence="1 2">BEG34</strain>
    </source>
</reference>